<organism evidence="10 11">
    <name type="scientific">Colletotrichum chrysophilum</name>
    <dbReference type="NCBI Taxonomy" id="1836956"/>
    <lineage>
        <taxon>Eukaryota</taxon>
        <taxon>Fungi</taxon>
        <taxon>Dikarya</taxon>
        <taxon>Ascomycota</taxon>
        <taxon>Pezizomycotina</taxon>
        <taxon>Sordariomycetes</taxon>
        <taxon>Hypocreomycetidae</taxon>
        <taxon>Glomerellales</taxon>
        <taxon>Glomerellaceae</taxon>
        <taxon>Colletotrichum</taxon>
        <taxon>Colletotrichum gloeosporioides species complex</taxon>
    </lineage>
</organism>
<evidence type="ECO:0000256" key="7">
    <source>
        <dbReference type="ARBA" id="ARBA00023242"/>
    </source>
</evidence>
<keyword evidence="4" id="KW-0805">Transcription regulation</keyword>
<dbReference type="Pfam" id="PF04082">
    <property type="entry name" value="Fungal_trans"/>
    <property type="match status" value="1"/>
</dbReference>
<dbReference type="Proteomes" id="UP001243330">
    <property type="component" value="Unassembled WGS sequence"/>
</dbReference>
<evidence type="ECO:0000259" key="9">
    <source>
        <dbReference type="PROSITE" id="PS50048"/>
    </source>
</evidence>
<reference evidence="10" key="1">
    <citation type="submission" date="2023-01" db="EMBL/GenBank/DDBJ databases">
        <title>Colletotrichum chrysophilum M932 genome sequence.</title>
        <authorList>
            <person name="Baroncelli R."/>
        </authorList>
    </citation>
    <scope>NUCLEOTIDE SEQUENCE</scope>
    <source>
        <strain evidence="10">M932</strain>
    </source>
</reference>
<keyword evidence="3" id="KW-0862">Zinc</keyword>
<dbReference type="GO" id="GO:0045944">
    <property type="term" value="P:positive regulation of transcription by RNA polymerase II"/>
    <property type="evidence" value="ECO:0007669"/>
    <property type="project" value="TreeGrafter"/>
</dbReference>
<dbReference type="PROSITE" id="PS50048">
    <property type="entry name" value="ZN2_CY6_FUNGAL_2"/>
    <property type="match status" value="1"/>
</dbReference>
<evidence type="ECO:0000256" key="1">
    <source>
        <dbReference type="ARBA" id="ARBA00004123"/>
    </source>
</evidence>
<dbReference type="InterPro" id="IPR001138">
    <property type="entry name" value="Zn2Cys6_DnaBD"/>
</dbReference>
<evidence type="ECO:0000256" key="2">
    <source>
        <dbReference type="ARBA" id="ARBA00022723"/>
    </source>
</evidence>
<feature type="domain" description="Zn(2)-C6 fungal-type" evidence="9">
    <location>
        <begin position="664"/>
        <end position="694"/>
    </location>
</feature>
<dbReference type="GO" id="GO:0000981">
    <property type="term" value="F:DNA-binding transcription factor activity, RNA polymerase II-specific"/>
    <property type="evidence" value="ECO:0007669"/>
    <property type="project" value="InterPro"/>
</dbReference>
<sequence length="1208" mass="135462">MSQIKAKAGVECTAINRQNSSEVPRSAVQYLEQKLAELETLATTREDVTNAALPTQDDLNINAVEKDVLQIAGISVMRSLSASGFECSEKIQHKAKLFYGSERPPLKIPIGGIYHELSPRTAGHAYASQFVHFNARRIPQHVAKRLFENYKMDILPRFPCFEEDEIGKYFNLFYEQELSRTTNETLADIADFVVPMVLAICSLTSRNNSFEKVAALSEALQSDALRHAERILQHASIQSLQCLLLVIQLALLLPNTANLWHSTGEAMRIAVCLGLHHEPDDRITRDHKLCEERRKLFWVVYRLDRIVSISAGCPVALSDEHITTQLPYGGGSPFHGDTDSNHSGNIQSVTQERFLMRTHACILQSEIHATQFFDQSLPDYVKDHADWTNKTNEAVQRLANEATPGSLTDPWLISAPYQCRVLLHRPCSRNIVVSDESLLAVVTAATNLIALDMNVAKAGGLVMAFEIGNRDFQAGMVLLYALRNHPAKLEEASLTVTAGRALSDLVHLFNLLSSRWPPLADTAAYINELVDTNLRNPVGHSGSAYDMNVLEELDCLVTQRRIHSIRHRNIVLPQQKKSAAAATQPKDSGQQMGEGLFEDENWWRDFINDDLVTNDSLFSLTSPDAARSSVSILPHERIQHPTDPRQDLSNLEKQLRSIIDALPSCSFCRDRRIKCRLQLPACKECHRTSRNCVIYDPILGSNVPLKRIHSLLEQIRHKASTSSPAPTIRTNEERVKRRTTGVLLPVRSGPQEELLCGDSQRKYSDTFFGTWSAFGCLRHLLQKRPFTIPETLRTANKWNCHIVSPMRSPWNGDITKALAEGLFQLFNRSVNAFFPVLESSTLDRILTGFFDFSRSQPSTDTELFYLVVAIASSVGTKSDPRLVVWAESSFAKAIEVLHTDCDHGSRPSNVLLFERTLLICIYLLLNPQAGDIWRHLGFAIRHYLDLSHRLSTEELDEGHGWFCTLTRTLYCLESQVSIAFGRPSLLAIGDGLRKELTNQTTGTIREQISVSSYLIAFLKMKIHNTLLANDANSLKVKRDDLQGACQEHRRVLDEWFVRWKERMNSVPEVAKESYAGLISWIEFSYHHGIFIISLLWPTAGGDAARVCNALSDAGLQLTRQQQLFGQLFSVAQDDAPILVFPINWAMSHTVFQVGLSTIDSNSKSSTQEETGARSTALERCLSLVLQLEADSTNLLMGQSVVLRELISN</sequence>
<evidence type="ECO:0000313" key="10">
    <source>
        <dbReference type="EMBL" id="KAK1851684.1"/>
    </source>
</evidence>
<dbReference type="GO" id="GO:0008270">
    <property type="term" value="F:zinc ion binding"/>
    <property type="evidence" value="ECO:0007669"/>
    <property type="project" value="InterPro"/>
</dbReference>
<protein>
    <recommendedName>
        <fullName evidence="9">Zn(2)-C6 fungal-type domain-containing protein</fullName>
    </recommendedName>
</protein>
<proteinExistence type="predicted"/>
<keyword evidence="11" id="KW-1185">Reference proteome</keyword>
<dbReference type="CDD" id="cd12148">
    <property type="entry name" value="fungal_TF_MHR"/>
    <property type="match status" value="2"/>
</dbReference>
<dbReference type="CDD" id="cd00067">
    <property type="entry name" value="GAL4"/>
    <property type="match status" value="1"/>
</dbReference>
<dbReference type="GO" id="GO:0043565">
    <property type="term" value="F:sequence-specific DNA binding"/>
    <property type="evidence" value="ECO:0007669"/>
    <property type="project" value="TreeGrafter"/>
</dbReference>
<feature type="region of interest" description="Disordered" evidence="8">
    <location>
        <begin position="574"/>
        <end position="593"/>
    </location>
</feature>
<dbReference type="GO" id="GO:0006351">
    <property type="term" value="P:DNA-templated transcription"/>
    <property type="evidence" value="ECO:0007669"/>
    <property type="project" value="InterPro"/>
</dbReference>
<dbReference type="SUPFAM" id="SSF57701">
    <property type="entry name" value="Zn2/Cys6 DNA-binding domain"/>
    <property type="match status" value="1"/>
</dbReference>
<dbReference type="GO" id="GO:0005634">
    <property type="term" value="C:nucleus"/>
    <property type="evidence" value="ECO:0007669"/>
    <property type="project" value="UniProtKB-SubCell"/>
</dbReference>
<evidence type="ECO:0000256" key="6">
    <source>
        <dbReference type="ARBA" id="ARBA00023163"/>
    </source>
</evidence>
<comment type="subcellular location">
    <subcellularLocation>
        <location evidence="1">Nucleus</location>
    </subcellularLocation>
</comment>
<dbReference type="EMBL" id="JAQOWY010000091">
    <property type="protein sequence ID" value="KAK1851684.1"/>
    <property type="molecule type" value="Genomic_DNA"/>
</dbReference>
<keyword evidence="6" id="KW-0804">Transcription</keyword>
<dbReference type="PROSITE" id="PS00463">
    <property type="entry name" value="ZN2_CY6_FUNGAL_1"/>
    <property type="match status" value="1"/>
</dbReference>
<dbReference type="PANTHER" id="PTHR47782">
    <property type="entry name" value="ZN(II)2CYS6 TRANSCRIPTION FACTOR (EUROFUNG)-RELATED"/>
    <property type="match status" value="1"/>
</dbReference>
<keyword evidence="2" id="KW-0479">Metal-binding</keyword>
<dbReference type="InterPro" id="IPR007219">
    <property type="entry name" value="XnlR_reg_dom"/>
</dbReference>
<comment type="caution">
    <text evidence="10">The sequence shown here is derived from an EMBL/GenBank/DDBJ whole genome shotgun (WGS) entry which is preliminary data.</text>
</comment>
<evidence type="ECO:0000313" key="11">
    <source>
        <dbReference type="Proteomes" id="UP001243330"/>
    </source>
</evidence>
<dbReference type="PANTHER" id="PTHR47782:SF1">
    <property type="entry name" value="PYRIMIDINE PATHWAY REGULATORY PROTEIN 1"/>
    <property type="match status" value="1"/>
</dbReference>
<evidence type="ECO:0000256" key="4">
    <source>
        <dbReference type="ARBA" id="ARBA00023015"/>
    </source>
</evidence>
<name>A0AAD9EHE1_9PEZI</name>
<dbReference type="Pfam" id="PF00172">
    <property type="entry name" value="Zn_clus"/>
    <property type="match status" value="1"/>
</dbReference>
<evidence type="ECO:0000256" key="3">
    <source>
        <dbReference type="ARBA" id="ARBA00022833"/>
    </source>
</evidence>
<dbReference type="SMART" id="SM00906">
    <property type="entry name" value="Fungal_trans"/>
    <property type="match status" value="2"/>
</dbReference>
<gene>
    <name evidence="10" type="ORF">CCHR01_05678</name>
</gene>
<accession>A0AAD9EHE1</accession>
<dbReference type="Gene3D" id="4.10.240.10">
    <property type="entry name" value="Zn(2)-C6 fungal-type DNA-binding domain"/>
    <property type="match status" value="1"/>
</dbReference>
<dbReference type="InterPro" id="IPR036864">
    <property type="entry name" value="Zn2-C6_fun-type_DNA-bd_sf"/>
</dbReference>
<evidence type="ECO:0000256" key="8">
    <source>
        <dbReference type="SAM" id="MobiDB-lite"/>
    </source>
</evidence>
<keyword evidence="5" id="KW-0238">DNA-binding</keyword>
<evidence type="ECO:0000256" key="5">
    <source>
        <dbReference type="ARBA" id="ARBA00023125"/>
    </source>
</evidence>
<dbReference type="InterPro" id="IPR052202">
    <property type="entry name" value="Yeast_MetPath_Reg"/>
</dbReference>
<dbReference type="AlphaFoldDB" id="A0AAD9EHE1"/>
<keyword evidence="7" id="KW-0539">Nucleus</keyword>